<dbReference type="Proteomes" id="UP001358586">
    <property type="component" value="Chromosome 5"/>
</dbReference>
<keyword evidence="4" id="KW-1185">Reference proteome</keyword>
<gene>
    <name evidence="3" type="ORF">PVK06_016837</name>
</gene>
<comment type="caution">
    <text evidence="3">The sequence shown here is derived from an EMBL/GenBank/DDBJ whole genome shotgun (WGS) entry which is preliminary data.</text>
</comment>
<evidence type="ECO:0000313" key="3">
    <source>
        <dbReference type="EMBL" id="KAK5833027.1"/>
    </source>
</evidence>
<sequence>MWVARARNNLSAEMLNATLVVAGLVITAIYQSSISPPAGVWQADNTNSSASDP</sequence>
<feature type="domain" description="PGG" evidence="2">
    <location>
        <begin position="13"/>
        <end position="50"/>
    </location>
</feature>
<keyword evidence="1" id="KW-0812">Transmembrane</keyword>
<evidence type="ECO:0000259" key="2">
    <source>
        <dbReference type="Pfam" id="PF13962"/>
    </source>
</evidence>
<keyword evidence="1" id="KW-1133">Transmembrane helix</keyword>
<evidence type="ECO:0000256" key="1">
    <source>
        <dbReference type="SAM" id="Phobius"/>
    </source>
</evidence>
<name>A0ABR0Q1W8_GOSAR</name>
<proteinExistence type="predicted"/>
<evidence type="ECO:0000313" key="4">
    <source>
        <dbReference type="Proteomes" id="UP001358586"/>
    </source>
</evidence>
<accession>A0ABR0Q1W8</accession>
<feature type="transmembrane region" description="Helical" evidence="1">
    <location>
        <begin position="12"/>
        <end position="30"/>
    </location>
</feature>
<keyword evidence="1" id="KW-0472">Membrane</keyword>
<organism evidence="3 4">
    <name type="scientific">Gossypium arboreum</name>
    <name type="common">Tree cotton</name>
    <name type="synonym">Gossypium nanking</name>
    <dbReference type="NCBI Taxonomy" id="29729"/>
    <lineage>
        <taxon>Eukaryota</taxon>
        <taxon>Viridiplantae</taxon>
        <taxon>Streptophyta</taxon>
        <taxon>Embryophyta</taxon>
        <taxon>Tracheophyta</taxon>
        <taxon>Spermatophyta</taxon>
        <taxon>Magnoliopsida</taxon>
        <taxon>eudicotyledons</taxon>
        <taxon>Gunneridae</taxon>
        <taxon>Pentapetalae</taxon>
        <taxon>rosids</taxon>
        <taxon>malvids</taxon>
        <taxon>Malvales</taxon>
        <taxon>Malvaceae</taxon>
        <taxon>Malvoideae</taxon>
        <taxon>Gossypium</taxon>
    </lineage>
</organism>
<dbReference type="EMBL" id="JARKNE010000005">
    <property type="protein sequence ID" value="KAK5833027.1"/>
    <property type="molecule type" value="Genomic_DNA"/>
</dbReference>
<dbReference type="InterPro" id="IPR026961">
    <property type="entry name" value="PGG_dom"/>
</dbReference>
<protein>
    <recommendedName>
        <fullName evidence="2">PGG domain-containing protein</fullName>
    </recommendedName>
</protein>
<dbReference type="Pfam" id="PF13962">
    <property type="entry name" value="PGG"/>
    <property type="match status" value="1"/>
</dbReference>
<reference evidence="3 4" key="1">
    <citation type="submission" date="2023-03" db="EMBL/GenBank/DDBJ databases">
        <title>WGS of Gossypium arboreum.</title>
        <authorList>
            <person name="Yu D."/>
        </authorList>
    </citation>
    <scope>NUCLEOTIDE SEQUENCE [LARGE SCALE GENOMIC DNA]</scope>
    <source>
        <tissue evidence="3">Leaf</tissue>
    </source>
</reference>